<dbReference type="GO" id="GO:0030422">
    <property type="term" value="P:siRNA processing"/>
    <property type="evidence" value="ECO:0007669"/>
    <property type="project" value="TreeGrafter"/>
</dbReference>
<proteinExistence type="predicted"/>
<dbReference type="GO" id="GO:0070920">
    <property type="term" value="P:regulation of regulatory ncRNA processing"/>
    <property type="evidence" value="ECO:0007669"/>
    <property type="project" value="TreeGrafter"/>
</dbReference>
<dbReference type="Pfam" id="PF00035">
    <property type="entry name" value="dsrm"/>
    <property type="match status" value="1"/>
</dbReference>
<dbReference type="Gene3D" id="3.30.160.20">
    <property type="match status" value="2"/>
</dbReference>
<dbReference type="EMBL" id="BDGG01000011">
    <property type="protein sequence ID" value="GAV04776.1"/>
    <property type="molecule type" value="Genomic_DNA"/>
</dbReference>
<dbReference type="Proteomes" id="UP000186922">
    <property type="component" value="Unassembled WGS sequence"/>
</dbReference>
<dbReference type="GO" id="GO:0035197">
    <property type="term" value="F:siRNA binding"/>
    <property type="evidence" value="ECO:0007669"/>
    <property type="project" value="TreeGrafter"/>
</dbReference>
<evidence type="ECO:0000256" key="1">
    <source>
        <dbReference type="ARBA" id="ARBA00022884"/>
    </source>
</evidence>
<name>A0A1D1VV12_RAMVA</name>
<dbReference type="GO" id="GO:0003725">
    <property type="term" value="F:double-stranded RNA binding"/>
    <property type="evidence" value="ECO:0007669"/>
    <property type="project" value="TreeGrafter"/>
</dbReference>
<dbReference type="PANTHER" id="PTHR46205">
    <property type="entry name" value="LOQUACIOUS, ISOFORM B"/>
    <property type="match status" value="1"/>
</dbReference>
<evidence type="ECO:0000313" key="5">
    <source>
        <dbReference type="Proteomes" id="UP000186922"/>
    </source>
</evidence>
<accession>A0A1D1VV12</accession>
<dbReference type="PROSITE" id="PS50137">
    <property type="entry name" value="DS_RBD"/>
    <property type="match status" value="1"/>
</dbReference>
<feature type="domain" description="DRBM" evidence="3">
    <location>
        <begin position="8"/>
        <end position="80"/>
    </location>
</feature>
<dbReference type="SMART" id="SM00358">
    <property type="entry name" value="DSRM"/>
    <property type="match status" value="1"/>
</dbReference>
<sequence>MAVGAEKSHLMQLNEYCVKNSYHPPEWTEVKRSGPSHLPVFVYQVSIRHGNQVVARTGEGTSKQQAKTEAAKAMMLGLRDPNSLPVASPGSKTTLAVQDAMPEATRPKKKPPCFHYKKILAHMKARRDGDDFEVLPAGDINPSFDSKEALAHIAPFWGFTCRYQTYKLDAESPVETPASVVLRVCIVSFQHAKPELLRHFQDKVIRPEVFCQGQGKTVEEADEECAGRALKYLACMNDKLDASA</sequence>
<organism evidence="4 5">
    <name type="scientific">Ramazzottius varieornatus</name>
    <name type="common">Water bear</name>
    <name type="synonym">Tardigrade</name>
    <dbReference type="NCBI Taxonomy" id="947166"/>
    <lineage>
        <taxon>Eukaryota</taxon>
        <taxon>Metazoa</taxon>
        <taxon>Ecdysozoa</taxon>
        <taxon>Tardigrada</taxon>
        <taxon>Eutardigrada</taxon>
        <taxon>Parachela</taxon>
        <taxon>Hypsibioidea</taxon>
        <taxon>Ramazzottiidae</taxon>
        <taxon>Ramazzottius</taxon>
    </lineage>
</organism>
<comment type="caution">
    <text evidence="4">The sequence shown here is derived from an EMBL/GenBank/DDBJ whole genome shotgun (WGS) entry which is preliminary data.</text>
</comment>
<protein>
    <recommendedName>
        <fullName evidence="3">DRBM domain-containing protein</fullName>
    </recommendedName>
</protein>
<dbReference type="SUPFAM" id="SSF54768">
    <property type="entry name" value="dsRNA-binding domain-like"/>
    <property type="match status" value="1"/>
</dbReference>
<dbReference type="GO" id="GO:0070578">
    <property type="term" value="C:RISC-loading complex"/>
    <property type="evidence" value="ECO:0007669"/>
    <property type="project" value="TreeGrafter"/>
</dbReference>
<dbReference type="InterPro" id="IPR014720">
    <property type="entry name" value="dsRBD_dom"/>
</dbReference>
<dbReference type="PANTHER" id="PTHR46205:SF3">
    <property type="entry name" value="LOQUACIOUS, ISOFORM B"/>
    <property type="match status" value="1"/>
</dbReference>
<evidence type="ECO:0000256" key="2">
    <source>
        <dbReference type="PROSITE-ProRule" id="PRU00266"/>
    </source>
</evidence>
<dbReference type="GO" id="GO:0005737">
    <property type="term" value="C:cytoplasm"/>
    <property type="evidence" value="ECO:0007669"/>
    <property type="project" value="TreeGrafter"/>
</dbReference>
<dbReference type="GO" id="GO:0005634">
    <property type="term" value="C:nucleus"/>
    <property type="evidence" value="ECO:0007669"/>
    <property type="project" value="TreeGrafter"/>
</dbReference>
<dbReference type="GO" id="GO:0016442">
    <property type="term" value="C:RISC complex"/>
    <property type="evidence" value="ECO:0007669"/>
    <property type="project" value="TreeGrafter"/>
</dbReference>
<evidence type="ECO:0000259" key="3">
    <source>
        <dbReference type="PROSITE" id="PS50137"/>
    </source>
</evidence>
<keyword evidence="5" id="KW-1185">Reference proteome</keyword>
<dbReference type="AlphaFoldDB" id="A0A1D1VV12"/>
<dbReference type="OrthoDB" id="5961559at2759"/>
<evidence type="ECO:0000313" key="4">
    <source>
        <dbReference type="EMBL" id="GAV04776.1"/>
    </source>
</evidence>
<dbReference type="InterPro" id="IPR051247">
    <property type="entry name" value="RLC_Component"/>
</dbReference>
<keyword evidence="1 2" id="KW-0694">RNA-binding</keyword>
<reference evidence="4 5" key="1">
    <citation type="journal article" date="2016" name="Nat. Commun.">
        <title>Extremotolerant tardigrade genome and improved radiotolerance of human cultured cells by tardigrade-unique protein.</title>
        <authorList>
            <person name="Hashimoto T."/>
            <person name="Horikawa D.D."/>
            <person name="Saito Y."/>
            <person name="Kuwahara H."/>
            <person name="Kozuka-Hata H."/>
            <person name="Shin-I T."/>
            <person name="Minakuchi Y."/>
            <person name="Ohishi K."/>
            <person name="Motoyama A."/>
            <person name="Aizu T."/>
            <person name="Enomoto A."/>
            <person name="Kondo K."/>
            <person name="Tanaka S."/>
            <person name="Hara Y."/>
            <person name="Koshikawa S."/>
            <person name="Sagara H."/>
            <person name="Miura T."/>
            <person name="Yokobori S."/>
            <person name="Miyagawa K."/>
            <person name="Suzuki Y."/>
            <person name="Kubo T."/>
            <person name="Oyama M."/>
            <person name="Kohara Y."/>
            <person name="Fujiyama A."/>
            <person name="Arakawa K."/>
            <person name="Katayama T."/>
            <person name="Toyoda A."/>
            <person name="Kunieda T."/>
        </authorList>
    </citation>
    <scope>NUCLEOTIDE SEQUENCE [LARGE SCALE GENOMIC DNA]</scope>
    <source>
        <strain evidence="4 5">YOKOZUNA-1</strain>
    </source>
</reference>
<dbReference type="CDD" id="cd00048">
    <property type="entry name" value="DSRM_SF"/>
    <property type="match status" value="1"/>
</dbReference>
<gene>
    <name evidence="4" type="primary">RvY_15002-1</name>
    <name evidence="4" type="synonym">RvY_15002.1</name>
    <name evidence="4" type="ORF">RvY_15002</name>
</gene>